<keyword evidence="5" id="KW-1185">Reference proteome</keyword>
<dbReference type="InterPro" id="IPR036318">
    <property type="entry name" value="FAD-bd_PCMH-like_sf"/>
</dbReference>
<dbReference type="SUPFAM" id="SSF56176">
    <property type="entry name" value="FAD-binding/transporter-associated domain-like"/>
    <property type="match status" value="1"/>
</dbReference>
<dbReference type="GO" id="GO:0016491">
    <property type="term" value="F:oxidoreductase activity"/>
    <property type="evidence" value="ECO:0007669"/>
    <property type="project" value="UniProtKB-KW"/>
</dbReference>
<feature type="domain" description="FAD-binding PCMH-type" evidence="3">
    <location>
        <begin position="1"/>
        <end position="162"/>
    </location>
</feature>
<dbReference type="PANTHER" id="PTHR42659">
    <property type="entry name" value="XANTHINE DEHYDROGENASE SUBUNIT C-RELATED"/>
    <property type="match status" value="1"/>
</dbReference>
<comment type="caution">
    <text evidence="4">The sequence shown here is derived from an EMBL/GenBank/DDBJ whole genome shotgun (WGS) entry which is preliminary data.</text>
</comment>
<dbReference type="Gene3D" id="3.30.465.10">
    <property type="match status" value="1"/>
</dbReference>
<dbReference type="Proteomes" id="UP000005481">
    <property type="component" value="Unassembled WGS sequence"/>
</dbReference>
<evidence type="ECO:0000313" key="4">
    <source>
        <dbReference type="EMBL" id="EHM43126.1"/>
    </source>
</evidence>
<dbReference type="PANTHER" id="PTHR42659:SF9">
    <property type="entry name" value="XANTHINE DEHYDROGENASE FAD-BINDING SUBUNIT XDHB-RELATED"/>
    <property type="match status" value="1"/>
</dbReference>
<evidence type="ECO:0000313" key="5">
    <source>
        <dbReference type="Proteomes" id="UP000005481"/>
    </source>
</evidence>
<keyword evidence="2" id="KW-0560">Oxidoreductase</keyword>
<dbReference type="AlphaFoldDB" id="G9YFF9"/>
<dbReference type="RefSeq" id="WP_006789354.1">
    <property type="nucleotide sequence ID" value="NZ_JH417569.1"/>
</dbReference>
<dbReference type="InterPro" id="IPR002346">
    <property type="entry name" value="Mopterin_DH_FAD-bd"/>
</dbReference>
<organism evidence="4 5">
    <name type="scientific">Anaeroglobus geminatus F0357</name>
    <dbReference type="NCBI Taxonomy" id="861450"/>
    <lineage>
        <taxon>Bacteria</taxon>
        <taxon>Bacillati</taxon>
        <taxon>Bacillota</taxon>
        <taxon>Negativicutes</taxon>
        <taxon>Veillonellales</taxon>
        <taxon>Veillonellaceae</taxon>
        <taxon>Anaeroglobus</taxon>
    </lineage>
</organism>
<dbReference type="PROSITE" id="PS51387">
    <property type="entry name" value="FAD_PCMH"/>
    <property type="match status" value="1"/>
</dbReference>
<dbReference type="Pfam" id="PF00941">
    <property type="entry name" value="FAD_binding_5"/>
    <property type="match status" value="1"/>
</dbReference>
<sequence length="270" mass="29392">MTKILDVLYPTTPEEALTLYKEDENTVFAAGGGGLRKKDASGRRIIALSELGLDYIRDEEEELVIGATTALAALEQSAAVESMCKGLHCCFHDIYDKSVKKRATAGGVVSGKYPFSILLPVLLTLTVDVVLAGRGRMSLENYLLCPPVRDLICEIRILKEKIHVSYEVLRPLPSDEPVLVAAVSLSSRGWNIVVGGRPGIAAIAHNAVAELNEKGIKAKDNVAIMVRDELDFADFGAASETERKEMTVAMLKRLLPLVYEEFGKLGYTAI</sequence>
<dbReference type="HOGENOM" id="CLU_073026_0_0_9"/>
<dbReference type="InterPro" id="IPR051312">
    <property type="entry name" value="Diverse_Substr_Oxidored"/>
</dbReference>
<dbReference type="STRING" id="861450.HMPREF0080_00371"/>
<evidence type="ECO:0000256" key="1">
    <source>
        <dbReference type="ARBA" id="ARBA00022630"/>
    </source>
</evidence>
<proteinExistence type="predicted"/>
<dbReference type="EMBL" id="AGCJ01000012">
    <property type="protein sequence ID" value="EHM43126.1"/>
    <property type="molecule type" value="Genomic_DNA"/>
</dbReference>
<dbReference type="eggNOG" id="COG1319">
    <property type="taxonomic scope" value="Bacteria"/>
</dbReference>
<accession>G9YFF9</accession>
<keyword evidence="1" id="KW-0285">Flavoprotein</keyword>
<evidence type="ECO:0000259" key="3">
    <source>
        <dbReference type="PROSITE" id="PS51387"/>
    </source>
</evidence>
<dbReference type="GO" id="GO:0071949">
    <property type="term" value="F:FAD binding"/>
    <property type="evidence" value="ECO:0007669"/>
    <property type="project" value="InterPro"/>
</dbReference>
<evidence type="ECO:0000256" key="2">
    <source>
        <dbReference type="ARBA" id="ARBA00023002"/>
    </source>
</evidence>
<protein>
    <submittedName>
        <fullName evidence="4">FAD binding domain in molybdopterin dehydrogenase</fullName>
    </submittedName>
</protein>
<gene>
    <name evidence="4" type="ORF">HMPREF0080_00371</name>
</gene>
<name>G9YFF9_9FIRM</name>
<dbReference type="InterPro" id="IPR016169">
    <property type="entry name" value="FAD-bd_PCMH_sub2"/>
</dbReference>
<reference evidence="4 5" key="1">
    <citation type="submission" date="2011-08" db="EMBL/GenBank/DDBJ databases">
        <authorList>
            <person name="Weinstock G."/>
            <person name="Sodergren E."/>
            <person name="Clifton S."/>
            <person name="Fulton L."/>
            <person name="Fulton B."/>
            <person name="Courtney L."/>
            <person name="Fronick C."/>
            <person name="Harrison M."/>
            <person name="Strong C."/>
            <person name="Farmer C."/>
            <person name="Delahaunty K."/>
            <person name="Markovic C."/>
            <person name="Hall O."/>
            <person name="Minx P."/>
            <person name="Tomlinson C."/>
            <person name="Mitreva M."/>
            <person name="Hou S."/>
            <person name="Chen J."/>
            <person name="Wollam A."/>
            <person name="Pepin K.H."/>
            <person name="Johnson M."/>
            <person name="Bhonagiri V."/>
            <person name="Zhang X."/>
            <person name="Suruliraj S."/>
            <person name="Warren W."/>
            <person name="Chinwalla A."/>
            <person name="Mardis E.R."/>
            <person name="Wilson R.K."/>
        </authorList>
    </citation>
    <scope>NUCLEOTIDE SEQUENCE [LARGE SCALE GENOMIC DNA]</scope>
    <source>
        <strain evidence="4 5">F0357</strain>
    </source>
</reference>
<dbReference type="InterPro" id="IPR016166">
    <property type="entry name" value="FAD-bd_PCMH"/>
</dbReference>